<keyword evidence="2 6" id="KW-0812">Transmembrane</keyword>
<feature type="transmembrane region" description="Helical" evidence="6">
    <location>
        <begin position="104"/>
        <end position="123"/>
    </location>
</feature>
<organism evidence="7 8">
    <name type="scientific">Dokdonella fugitiva</name>
    <dbReference type="NCBI Taxonomy" id="328517"/>
    <lineage>
        <taxon>Bacteria</taxon>
        <taxon>Pseudomonadati</taxon>
        <taxon>Pseudomonadota</taxon>
        <taxon>Gammaproteobacteria</taxon>
        <taxon>Lysobacterales</taxon>
        <taxon>Rhodanobacteraceae</taxon>
        <taxon>Dokdonella</taxon>
    </lineage>
</organism>
<dbReference type="OrthoDB" id="9808930at2"/>
<dbReference type="RefSeq" id="WP_132000055.1">
    <property type="nucleotide sequence ID" value="NZ_JACGXM010000017.1"/>
</dbReference>
<evidence type="ECO:0000256" key="6">
    <source>
        <dbReference type="SAM" id="Phobius"/>
    </source>
</evidence>
<evidence type="ECO:0000256" key="2">
    <source>
        <dbReference type="ARBA" id="ARBA00022692"/>
    </source>
</evidence>
<reference evidence="7 8" key="1">
    <citation type="journal article" date="2015" name="Stand. Genomic Sci.">
        <title>Genomic Encyclopedia of Bacterial and Archaeal Type Strains, Phase III: the genomes of soil and plant-associated and newly described type strains.</title>
        <authorList>
            <person name="Whitman W.B."/>
            <person name="Woyke T."/>
            <person name="Klenk H.P."/>
            <person name="Zhou Y."/>
            <person name="Lilburn T.G."/>
            <person name="Beck B.J."/>
            <person name="De Vos P."/>
            <person name="Vandamme P."/>
            <person name="Eisen J.A."/>
            <person name="Garrity G."/>
            <person name="Hugenholtz P."/>
            <person name="Kyrpides N.C."/>
        </authorList>
    </citation>
    <scope>NUCLEOTIDE SEQUENCE [LARGE SCALE GENOMIC DNA]</scope>
    <source>
        <strain evidence="7 8">A3</strain>
    </source>
</reference>
<dbReference type="AlphaFoldDB" id="A0A4R2HXM2"/>
<dbReference type="EMBL" id="SLWQ01000013">
    <property type="protein sequence ID" value="TCO36274.1"/>
    <property type="molecule type" value="Genomic_DNA"/>
</dbReference>
<dbReference type="Pfam" id="PF09685">
    <property type="entry name" value="MamF_MmsF"/>
    <property type="match status" value="1"/>
</dbReference>
<gene>
    <name evidence="7" type="ORF">EV148_11316</name>
</gene>
<keyword evidence="3 6" id="KW-1133">Transmembrane helix</keyword>
<sequence length="141" mass="14896">MNESENGTGSSTTNAASGVLPAATSNDDRTWALIGHLSAFSAFITGIGCVIGPLIVWLVKRDTLPFAADQAKEALNFNITALIVAAALWVVTIGTFFIGALLTVPIGLLLFVAWFVLTIVAAIKANEGVAYRYPFALRLVK</sequence>
<evidence type="ECO:0000313" key="7">
    <source>
        <dbReference type="EMBL" id="TCO36274.1"/>
    </source>
</evidence>
<accession>A0A4R2HXM2</accession>
<comment type="subcellular location">
    <subcellularLocation>
        <location evidence="1">Membrane</location>
        <topology evidence="1">Multi-pass membrane protein</topology>
    </subcellularLocation>
</comment>
<protein>
    <recommendedName>
        <fullName evidence="9">Tic20 family protein</fullName>
    </recommendedName>
</protein>
<comment type="caution">
    <text evidence="7">The sequence shown here is derived from an EMBL/GenBank/DDBJ whole genome shotgun (WGS) entry which is preliminary data.</text>
</comment>
<evidence type="ECO:0000256" key="5">
    <source>
        <dbReference type="SAM" id="MobiDB-lite"/>
    </source>
</evidence>
<evidence type="ECO:0000256" key="1">
    <source>
        <dbReference type="ARBA" id="ARBA00004141"/>
    </source>
</evidence>
<name>A0A4R2HXM2_9GAMM</name>
<evidence type="ECO:0000256" key="3">
    <source>
        <dbReference type="ARBA" id="ARBA00022989"/>
    </source>
</evidence>
<feature type="transmembrane region" description="Helical" evidence="6">
    <location>
        <begin position="33"/>
        <end position="59"/>
    </location>
</feature>
<keyword evidence="4 6" id="KW-0472">Membrane</keyword>
<proteinExistence type="predicted"/>
<evidence type="ECO:0000256" key="4">
    <source>
        <dbReference type="ARBA" id="ARBA00023136"/>
    </source>
</evidence>
<dbReference type="InterPro" id="IPR019109">
    <property type="entry name" value="MamF_MmsF"/>
</dbReference>
<keyword evidence="8" id="KW-1185">Reference proteome</keyword>
<feature type="region of interest" description="Disordered" evidence="5">
    <location>
        <begin position="1"/>
        <end position="20"/>
    </location>
</feature>
<evidence type="ECO:0000313" key="8">
    <source>
        <dbReference type="Proteomes" id="UP000294862"/>
    </source>
</evidence>
<feature type="transmembrane region" description="Helical" evidence="6">
    <location>
        <begin position="79"/>
        <end position="98"/>
    </location>
</feature>
<evidence type="ECO:0008006" key="9">
    <source>
        <dbReference type="Google" id="ProtNLM"/>
    </source>
</evidence>
<feature type="compositionally biased region" description="Polar residues" evidence="5">
    <location>
        <begin position="1"/>
        <end position="16"/>
    </location>
</feature>
<dbReference type="Proteomes" id="UP000294862">
    <property type="component" value="Unassembled WGS sequence"/>
</dbReference>